<feature type="domain" description="Alpha-carbonic anhydrase" evidence="8">
    <location>
        <begin position="3"/>
        <end position="242"/>
    </location>
</feature>
<keyword evidence="3" id="KW-0479">Metal-binding</keyword>
<dbReference type="PANTHER" id="PTHR18952">
    <property type="entry name" value="CARBONIC ANHYDRASE"/>
    <property type="match status" value="1"/>
</dbReference>
<dbReference type="EC" id="4.2.1.1" evidence="2"/>
<dbReference type="PANTHER" id="PTHR18952:SF265">
    <property type="entry name" value="CARBONIC ANHYDRASE"/>
    <property type="match status" value="1"/>
</dbReference>
<feature type="signal peptide" evidence="7">
    <location>
        <begin position="1"/>
        <end position="32"/>
    </location>
</feature>
<evidence type="ECO:0000256" key="2">
    <source>
        <dbReference type="ARBA" id="ARBA00012925"/>
    </source>
</evidence>
<feature type="chain" id="PRO_5042130566" description="carbonic anhydrase" evidence="7">
    <location>
        <begin position="33"/>
        <end position="277"/>
    </location>
</feature>
<evidence type="ECO:0000256" key="7">
    <source>
        <dbReference type="SAM" id="SignalP"/>
    </source>
</evidence>
<evidence type="ECO:0000256" key="1">
    <source>
        <dbReference type="ARBA" id="ARBA00010718"/>
    </source>
</evidence>
<evidence type="ECO:0000256" key="3">
    <source>
        <dbReference type="ARBA" id="ARBA00022723"/>
    </source>
</evidence>
<dbReference type="AlphaFoldDB" id="A0AAD9KFL9"/>
<keyword evidence="7" id="KW-0732">Signal</keyword>
<dbReference type="PROSITE" id="PS51144">
    <property type="entry name" value="ALPHA_CA_2"/>
    <property type="match status" value="1"/>
</dbReference>
<dbReference type="GO" id="GO:0004089">
    <property type="term" value="F:carbonate dehydratase activity"/>
    <property type="evidence" value="ECO:0007669"/>
    <property type="project" value="UniProtKB-EC"/>
</dbReference>
<comment type="caution">
    <text evidence="9">The sequence shown here is derived from an EMBL/GenBank/DDBJ whole genome shotgun (WGS) entry which is preliminary data.</text>
</comment>
<evidence type="ECO:0000256" key="6">
    <source>
        <dbReference type="ARBA" id="ARBA00048348"/>
    </source>
</evidence>
<dbReference type="SUPFAM" id="SSF51069">
    <property type="entry name" value="Carbonic anhydrase"/>
    <property type="match status" value="1"/>
</dbReference>
<dbReference type="Pfam" id="PF00194">
    <property type="entry name" value="Carb_anhydrase"/>
    <property type="match status" value="2"/>
</dbReference>
<gene>
    <name evidence="9" type="ORF">LSH36_3g05055</name>
</gene>
<reference evidence="9" key="1">
    <citation type="journal article" date="2023" name="Mol. Biol. Evol.">
        <title>Third-Generation Sequencing Reveals the Adaptive Role of the Epigenome in Three Deep-Sea Polychaetes.</title>
        <authorList>
            <person name="Perez M."/>
            <person name="Aroh O."/>
            <person name="Sun Y."/>
            <person name="Lan Y."/>
            <person name="Juniper S.K."/>
            <person name="Young C.R."/>
            <person name="Angers B."/>
            <person name="Qian P.Y."/>
        </authorList>
    </citation>
    <scope>NUCLEOTIDE SEQUENCE</scope>
    <source>
        <strain evidence="9">P08H-3</strain>
    </source>
</reference>
<dbReference type="Proteomes" id="UP001208570">
    <property type="component" value="Unassembled WGS sequence"/>
</dbReference>
<dbReference type="InterPro" id="IPR023561">
    <property type="entry name" value="Carbonic_anhydrase_a-class"/>
</dbReference>
<name>A0AAD9KFL9_9ANNE</name>
<keyword evidence="5" id="KW-0456">Lyase</keyword>
<protein>
    <recommendedName>
        <fullName evidence="2">carbonic anhydrase</fullName>
        <ecNumber evidence="2">4.2.1.1</ecNumber>
    </recommendedName>
</protein>
<keyword evidence="4" id="KW-0862">Zinc</keyword>
<keyword evidence="10" id="KW-1185">Reference proteome</keyword>
<evidence type="ECO:0000256" key="5">
    <source>
        <dbReference type="ARBA" id="ARBA00023239"/>
    </source>
</evidence>
<dbReference type="GO" id="GO:0008270">
    <property type="term" value="F:zinc ion binding"/>
    <property type="evidence" value="ECO:0007669"/>
    <property type="project" value="InterPro"/>
</dbReference>
<accession>A0AAD9KFL9</accession>
<evidence type="ECO:0000259" key="8">
    <source>
        <dbReference type="PROSITE" id="PS51144"/>
    </source>
</evidence>
<dbReference type="EMBL" id="JAODUP010000003">
    <property type="protein sequence ID" value="KAK2170294.1"/>
    <property type="molecule type" value="Genomic_DNA"/>
</dbReference>
<proteinExistence type="inferred from homology"/>
<comment type="similarity">
    <text evidence="1">Belongs to the alpha-carbonic anhydrase family.</text>
</comment>
<dbReference type="InterPro" id="IPR001148">
    <property type="entry name" value="CA_dom"/>
</dbReference>
<dbReference type="GO" id="GO:0005886">
    <property type="term" value="C:plasma membrane"/>
    <property type="evidence" value="ECO:0007669"/>
    <property type="project" value="TreeGrafter"/>
</dbReference>
<comment type="catalytic activity">
    <reaction evidence="6">
        <text>hydrogencarbonate + H(+) = CO2 + H2O</text>
        <dbReference type="Rhea" id="RHEA:10748"/>
        <dbReference type="ChEBI" id="CHEBI:15377"/>
        <dbReference type="ChEBI" id="CHEBI:15378"/>
        <dbReference type="ChEBI" id="CHEBI:16526"/>
        <dbReference type="ChEBI" id="CHEBI:17544"/>
        <dbReference type="EC" id="4.2.1.1"/>
    </reaction>
</comment>
<dbReference type="SMART" id="SM01057">
    <property type="entry name" value="Carb_anhydrase"/>
    <property type="match status" value="1"/>
</dbReference>
<sequence length="277" mass="31147">MVIKWKHNIIQDTMKVVHLLVVLMLSGGPAHWKDEFPNCGGQKQTPIYILTNQTEYYDELKPFTFINYDNDKPVLHLENNGDRAKIIPVSNPPQISGGHLNGIYSLVHAHFHWGESNTEMGSEHKVDGEIFAGEAGGSEQQGYKKITDLLKLIPDVGNTTVLESFTLKDLLPTDVTSYYRYDGSRNVPPCTETAIWSLMKETITLSDEQFNQFRQMKNGNLFITNNSRPIQPTNGRKIYRSWQMNPGSTATGLNTGWLVSPLVTTVSVVLLQLARVV</sequence>
<evidence type="ECO:0000313" key="10">
    <source>
        <dbReference type="Proteomes" id="UP001208570"/>
    </source>
</evidence>
<evidence type="ECO:0000313" key="9">
    <source>
        <dbReference type="EMBL" id="KAK2170294.1"/>
    </source>
</evidence>
<dbReference type="Gene3D" id="3.10.200.10">
    <property type="entry name" value="Alpha carbonic anhydrase"/>
    <property type="match status" value="2"/>
</dbReference>
<organism evidence="9 10">
    <name type="scientific">Paralvinella palmiformis</name>
    <dbReference type="NCBI Taxonomy" id="53620"/>
    <lineage>
        <taxon>Eukaryota</taxon>
        <taxon>Metazoa</taxon>
        <taxon>Spiralia</taxon>
        <taxon>Lophotrochozoa</taxon>
        <taxon>Annelida</taxon>
        <taxon>Polychaeta</taxon>
        <taxon>Sedentaria</taxon>
        <taxon>Canalipalpata</taxon>
        <taxon>Terebellida</taxon>
        <taxon>Terebelliformia</taxon>
        <taxon>Alvinellidae</taxon>
        <taxon>Paralvinella</taxon>
    </lineage>
</organism>
<dbReference type="CDD" id="cd00326">
    <property type="entry name" value="alpha_CA"/>
    <property type="match status" value="1"/>
</dbReference>
<dbReference type="InterPro" id="IPR036398">
    <property type="entry name" value="CA_dom_sf"/>
</dbReference>
<evidence type="ECO:0000256" key="4">
    <source>
        <dbReference type="ARBA" id="ARBA00022833"/>
    </source>
</evidence>